<dbReference type="RefSeq" id="YP_001382186.1">
    <property type="nucleotide sequence ID" value="NC_009681.1"/>
</dbReference>
<accession>A6YGA9</accession>
<reference evidence="1" key="2">
    <citation type="submission" date="2007-03" db="EMBL/GenBank/DDBJ databases">
        <authorList>
            <consortium name="NIH - Zebrafish Gene Collection (ZGC) project"/>
        </authorList>
    </citation>
    <scope>NUCLEOTIDE SEQUENCE</scope>
</reference>
<evidence type="ECO:0000313" key="1">
    <source>
        <dbReference type="EMBL" id="ABO69363.1"/>
    </source>
</evidence>
<dbReference type="GeneID" id="5383825"/>
<proteinExistence type="predicted"/>
<protein>
    <submittedName>
        <fullName evidence="1">Uncharacterized protein</fullName>
    </submittedName>
</protein>
<dbReference type="AlphaFoldDB" id="A6YGA9"/>
<dbReference type="EMBL" id="EF506945">
    <property type="protein sequence ID" value="ABO69363.1"/>
    <property type="molecule type" value="Genomic_DNA"/>
</dbReference>
<organism evidence="1">
    <name type="scientific">Pleurastrum terricola</name>
    <name type="common">Filamentous green alga</name>
    <name type="synonym">Leptosira terrestris</name>
    <dbReference type="NCBI Taxonomy" id="34116"/>
    <lineage>
        <taxon>Eukaryota</taxon>
        <taxon>Viridiplantae</taxon>
        <taxon>Chlorophyta</taxon>
        <taxon>core chlorophytes</taxon>
        <taxon>Chlorophyceae</taxon>
        <taxon>CS clade</taxon>
        <taxon>Chlamydomonadales</taxon>
        <taxon>Pleurastraceae</taxon>
        <taxon>Pleurastrum</taxon>
    </lineage>
</organism>
<name>A6YGA9_PLETE</name>
<keyword evidence="1" id="KW-0150">Chloroplast</keyword>
<sequence length="62" mass="7205">MFMNNLYCYSFCKNSAAIILIETLESYIIKLAKLLITLLLIICQISIRNTNFTAIKFLQQLQ</sequence>
<reference evidence="1" key="1">
    <citation type="journal article" date="2007" name="BMC Genomics">
        <title>The chloroplast genome sequence of the green alga Leptosira terrestris: multiple losses of the inverted repeat and extensive genome rearrangements within the Trebouxiophyceae.</title>
        <authorList>
            <person name="de Cambiaire J.C."/>
            <person name="Otis C."/>
            <person name="Turmel M."/>
            <person name="Lemieux C."/>
        </authorList>
    </citation>
    <scope>NUCLEOTIDE SEQUENCE [LARGE SCALE GENOMIC DNA]</scope>
</reference>
<geneLocation type="chloroplast" evidence="1"/>
<keyword evidence="1" id="KW-0934">Plastid</keyword>
<gene>
    <name evidence="1" type="primary">orf62b</name>
</gene>